<protein>
    <submittedName>
        <fullName evidence="2">Uncharacterized protein</fullName>
    </submittedName>
</protein>
<keyword evidence="3" id="KW-1185">Reference proteome</keyword>
<evidence type="ECO:0000256" key="1">
    <source>
        <dbReference type="SAM" id="MobiDB-lite"/>
    </source>
</evidence>
<evidence type="ECO:0000313" key="3">
    <source>
        <dbReference type="Proteomes" id="UP000729402"/>
    </source>
</evidence>
<dbReference type="EMBL" id="JAAALK010000079">
    <property type="protein sequence ID" value="KAG8100494.1"/>
    <property type="molecule type" value="Genomic_DNA"/>
</dbReference>
<dbReference type="Proteomes" id="UP000729402">
    <property type="component" value="Unassembled WGS sequence"/>
</dbReference>
<name>A0A8J5X2M3_ZIZPA</name>
<sequence length="98" mass="11054">MCKWDDDDVEVVPADTLAQVALADVSINVVHDKVECLSGRDLSDYDFDCRQGVFTIQKPTFHNGLSDYDAAEEPEYYPEVPPSPFAEQEDAYYEDGLE</sequence>
<feature type="region of interest" description="Disordered" evidence="1">
    <location>
        <begin position="73"/>
        <end position="98"/>
    </location>
</feature>
<dbReference type="AlphaFoldDB" id="A0A8J5X2M3"/>
<reference evidence="2" key="1">
    <citation type="journal article" date="2021" name="bioRxiv">
        <title>Whole Genome Assembly and Annotation of Northern Wild Rice, Zizania palustris L., Supports a Whole Genome Duplication in the Zizania Genus.</title>
        <authorList>
            <person name="Haas M."/>
            <person name="Kono T."/>
            <person name="Macchietto M."/>
            <person name="Millas R."/>
            <person name="McGilp L."/>
            <person name="Shao M."/>
            <person name="Duquette J."/>
            <person name="Hirsch C.N."/>
            <person name="Kimball J."/>
        </authorList>
    </citation>
    <scope>NUCLEOTIDE SEQUENCE</scope>
    <source>
        <tissue evidence="2">Fresh leaf tissue</tissue>
    </source>
</reference>
<proteinExistence type="predicted"/>
<organism evidence="2 3">
    <name type="scientific">Zizania palustris</name>
    <name type="common">Northern wild rice</name>
    <dbReference type="NCBI Taxonomy" id="103762"/>
    <lineage>
        <taxon>Eukaryota</taxon>
        <taxon>Viridiplantae</taxon>
        <taxon>Streptophyta</taxon>
        <taxon>Embryophyta</taxon>
        <taxon>Tracheophyta</taxon>
        <taxon>Spermatophyta</taxon>
        <taxon>Magnoliopsida</taxon>
        <taxon>Liliopsida</taxon>
        <taxon>Poales</taxon>
        <taxon>Poaceae</taxon>
        <taxon>BOP clade</taxon>
        <taxon>Oryzoideae</taxon>
        <taxon>Oryzeae</taxon>
        <taxon>Zizaniinae</taxon>
        <taxon>Zizania</taxon>
    </lineage>
</organism>
<accession>A0A8J5X2M3</accession>
<comment type="caution">
    <text evidence="2">The sequence shown here is derived from an EMBL/GenBank/DDBJ whole genome shotgun (WGS) entry which is preliminary data.</text>
</comment>
<gene>
    <name evidence="2" type="ORF">GUJ93_ZPchr0013g37048</name>
</gene>
<reference evidence="2" key="2">
    <citation type="submission" date="2021-02" db="EMBL/GenBank/DDBJ databases">
        <authorList>
            <person name="Kimball J.A."/>
            <person name="Haas M.W."/>
            <person name="Macchietto M."/>
            <person name="Kono T."/>
            <person name="Duquette J."/>
            <person name="Shao M."/>
        </authorList>
    </citation>
    <scope>NUCLEOTIDE SEQUENCE</scope>
    <source>
        <tissue evidence="2">Fresh leaf tissue</tissue>
    </source>
</reference>
<feature type="compositionally biased region" description="Acidic residues" evidence="1">
    <location>
        <begin position="87"/>
        <end position="98"/>
    </location>
</feature>
<evidence type="ECO:0000313" key="2">
    <source>
        <dbReference type="EMBL" id="KAG8100494.1"/>
    </source>
</evidence>